<feature type="compositionally biased region" description="Basic and acidic residues" evidence="1">
    <location>
        <begin position="626"/>
        <end position="642"/>
    </location>
</feature>
<feature type="compositionally biased region" description="Basic residues" evidence="1">
    <location>
        <begin position="549"/>
        <end position="558"/>
    </location>
</feature>
<evidence type="ECO:0000313" key="2">
    <source>
        <dbReference type="Proteomes" id="UP000515160"/>
    </source>
</evidence>
<name>A0A9C6WM76_DROAB</name>
<feature type="region of interest" description="Disordered" evidence="1">
    <location>
        <begin position="543"/>
        <end position="657"/>
    </location>
</feature>
<feature type="region of interest" description="Disordered" evidence="1">
    <location>
        <begin position="675"/>
        <end position="773"/>
    </location>
</feature>
<feature type="compositionally biased region" description="Polar residues" evidence="1">
    <location>
        <begin position="764"/>
        <end position="773"/>
    </location>
</feature>
<gene>
    <name evidence="3" type="primary">LOC117563305</name>
</gene>
<feature type="compositionally biased region" description="Polar residues" evidence="1">
    <location>
        <begin position="331"/>
        <end position="345"/>
    </location>
</feature>
<feature type="region of interest" description="Disordered" evidence="1">
    <location>
        <begin position="236"/>
        <end position="276"/>
    </location>
</feature>
<dbReference type="AlphaFoldDB" id="A0A9C6WM76"/>
<dbReference type="RefSeq" id="XP_051864492.1">
    <property type="nucleotide sequence ID" value="XM_052008532.1"/>
</dbReference>
<reference evidence="3" key="1">
    <citation type="submission" date="2025-08" db="UniProtKB">
        <authorList>
            <consortium name="RefSeq"/>
        </authorList>
    </citation>
    <scope>IDENTIFICATION</scope>
    <source>
        <strain evidence="3">15112-1751.03</strain>
        <tissue evidence="3">Whole Adult</tissue>
    </source>
</reference>
<proteinExistence type="predicted"/>
<organism evidence="2 3">
    <name type="scientific">Drosophila albomicans</name>
    <name type="common">Fruit fly</name>
    <dbReference type="NCBI Taxonomy" id="7291"/>
    <lineage>
        <taxon>Eukaryota</taxon>
        <taxon>Metazoa</taxon>
        <taxon>Ecdysozoa</taxon>
        <taxon>Arthropoda</taxon>
        <taxon>Hexapoda</taxon>
        <taxon>Insecta</taxon>
        <taxon>Pterygota</taxon>
        <taxon>Neoptera</taxon>
        <taxon>Endopterygota</taxon>
        <taxon>Diptera</taxon>
        <taxon>Brachycera</taxon>
        <taxon>Muscomorpha</taxon>
        <taxon>Ephydroidea</taxon>
        <taxon>Drosophilidae</taxon>
        <taxon>Drosophila</taxon>
    </lineage>
</organism>
<feature type="compositionally biased region" description="Basic residues" evidence="1">
    <location>
        <begin position="146"/>
        <end position="158"/>
    </location>
</feature>
<dbReference type="Proteomes" id="UP000515160">
    <property type="component" value="Chromosome X"/>
</dbReference>
<feature type="region of interest" description="Disordered" evidence="1">
    <location>
        <begin position="1"/>
        <end position="26"/>
    </location>
</feature>
<feature type="compositionally biased region" description="Basic and acidic residues" evidence="1">
    <location>
        <begin position="729"/>
        <end position="740"/>
    </location>
</feature>
<feature type="region of interest" description="Disordered" evidence="1">
    <location>
        <begin position="327"/>
        <end position="356"/>
    </location>
</feature>
<protein>
    <submittedName>
        <fullName evidence="3">Uncharacterized protein LOC117563305 isoform X1</fullName>
    </submittedName>
</protein>
<feature type="compositionally biased region" description="Polar residues" evidence="1">
    <location>
        <begin position="707"/>
        <end position="724"/>
    </location>
</feature>
<feature type="region of interest" description="Disordered" evidence="1">
    <location>
        <begin position="96"/>
        <end position="185"/>
    </location>
</feature>
<evidence type="ECO:0000313" key="3">
    <source>
        <dbReference type="RefSeq" id="XP_051864492.1"/>
    </source>
</evidence>
<accession>A0A9C6WM76</accession>
<feature type="compositionally biased region" description="Basic and acidic residues" evidence="1">
    <location>
        <begin position="239"/>
        <end position="259"/>
    </location>
</feature>
<evidence type="ECO:0000256" key="1">
    <source>
        <dbReference type="SAM" id="MobiDB-lite"/>
    </source>
</evidence>
<dbReference type="GeneID" id="117563305"/>
<feature type="compositionally biased region" description="Low complexity" evidence="1">
    <location>
        <begin position="608"/>
        <end position="617"/>
    </location>
</feature>
<sequence>MGREIKKIFANKPKSGKSSATLNNEEDVKKNMAKKVRADPALVDKTSTLTEAKLRKLKVDNEAVGKVTKTKNKLKSKTVILEKAEMKDLITNHLIAAASEQQPRATKLKDKKKSKVNPESESILGDPKNKAEPTSSVADILEESRKTHKVKNAKNKPKTKCESNDSNSSSAANVEGLPKNKPIEDKLTEAKLRKLKVDNDAVGNITKSKNKLKSKTVGLEKAEMKDLITIDLIDADSEEQPRATKLKDKKANSKVKAESESVFGDPKNKANQTSSVVDILEESRKTHKVKKSKTKLIAESYLGDPKIETEAASPVEIPMLQAKKPKFMAGSESNETNFKTPSSAANMEGLPKQKPIEDKLTEAKLRKLKVDNNAVGKVTKLKNKLKSKTVGLEKAEMKDLIKTDLIAAASEEQPRALKDKKAKSKVNPESESILGDPKIKANQTSSVADILEESQKTHKVKINTECESNDSNFSSAANMEGLPKNKSLKDKLTEAKLRKLKIDNEAVGKVTKLKNKLKSKTVGLEKAEMKDLIKTDLIAAASEEQPRATKLKIKKAKGKPNAESESVLGDPKNKANQTSSVADILEESQKTHKVDKAKNKTKTDCESNDSNSSSAANVEGLPKNKPIKEEAKLRKLKVDNEAVGKVTKSKNKLKSKTVGLEKAEMKDLITTDLIAAASEEQPRTLKDKKTNAKSESVLGDPKIKAEPTSSVSNVLEESQKTVSENMEESLPKSEPRELSVAKKAKNKKKSSAASNVNKKIETGNKASPSTSNRPEGGLVSFCYTCRVCKSHLFRSRYILLSPDFIFD</sequence>
<feature type="region of interest" description="Disordered" evidence="1">
    <location>
        <begin position="411"/>
        <end position="439"/>
    </location>
</feature>
<feature type="compositionally biased region" description="Basic and acidic residues" evidence="1">
    <location>
        <begin position="680"/>
        <end position="692"/>
    </location>
</feature>
<keyword evidence="2" id="KW-1185">Reference proteome</keyword>
<feature type="compositionally biased region" description="Basic and acidic residues" evidence="1">
    <location>
        <begin position="587"/>
        <end position="605"/>
    </location>
</feature>
<feature type="compositionally biased region" description="Low complexity" evidence="1">
    <location>
        <begin position="164"/>
        <end position="173"/>
    </location>
</feature>